<dbReference type="Proteomes" id="UP000887572">
    <property type="component" value="Unplaced"/>
</dbReference>
<proteinExistence type="predicted"/>
<dbReference type="WBParaSite" id="Gr19_v10_g6958.t1">
    <property type="protein sequence ID" value="Gr19_v10_g6958.t1"/>
    <property type="gene ID" value="Gr19_v10_g6958"/>
</dbReference>
<evidence type="ECO:0000313" key="1">
    <source>
        <dbReference type="Proteomes" id="UP000887572"/>
    </source>
</evidence>
<organism evidence="1 2">
    <name type="scientific">Globodera rostochiensis</name>
    <name type="common">Golden nematode worm</name>
    <name type="synonym">Heterodera rostochiensis</name>
    <dbReference type="NCBI Taxonomy" id="31243"/>
    <lineage>
        <taxon>Eukaryota</taxon>
        <taxon>Metazoa</taxon>
        <taxon>Ecdysozoa</taxon>
        <taxon>Nematoda</taxon>
        <taxon>Chromadorea</taxon>
        <taxon>Rhabditida</taxon>
        <taxon>Tylenchina</taxon>
        <taxon>Tylenchomorpha</taxon>
        <taxon>Tylenchoidea</taxon>
        <taxon>Heteroderidae</taxon>
        <taxon>Heteroderinae</taxon>
        <taxon>Globodera</taxon>
    </lineage>
</organism>
<name>A0A914I5G9_GLORO</name>
<keyword evidence="1" id="KW-1185">Reference proteome</keyword>
<sequence>MSAAQMSIFGLLRKCLWRKCPATIKYYRSVRRRVVHRYVLLRRGDLIVVHGLVLPYHADAYKLCETSTLQQPAEPNGRRHYDLSPSGPYGPFYFLLYSSNHAEPAAVANIARNGAVCQDSSSTGNRENADDCSRRYRVAINQLVVWRNAQHEFHCAKSGMPFGGA</sequence>
<reference evidence="2" key="1">
    <citation type="submission" date="2022-11" db="UniProtKB">
        <authorList>
            <consortium name="WormBaseParasite"/>
        </authorList>
    </citation>
    <scope>IDENTIFICATION</scope>
</reference>
<protein>
    <submittedName>
        <fullName evidence="2">Uncharacterized protein</fullName>
    </submittedName>
</protein>
<accession>A0A914I5G9</accession>
<dbReference type="AlphaFoldDB" id="A0A914I5G9"/>
<evidence type="ECO:0000313" key="2">
    <source>
        <dbReference type="WBParaSite" id="Gr19_v10_g6958.t1"/>
    </source>
</evidence>